<evidence type="ECO:0000313" key="2">
    <source>
        <dbReference type="EMBL" id="KAA0037969.1"/>
    </source>
</evidence>
<dbReference type="PANTHER" id="PTHR11439:SF467">
    <property type="entry name" value="INTEGRASE CATALYTIC DOMAIN-CONTAINING PROTEIN"/>
    <property type="match status" value="1"/>
</dbReference>
<dbReference type="EMBL" id="SSTE01018788">
    <property type="protein sequence ID" value="KAA0037969.1"/>
    <property type="molecule type" value="Genomic_DNA"/>
</dbReference>
<gene>
    <name evidence="2" type="ORF">E6C27_scaffold36G001520</name>
</gene>
<dbReference type="STRING" id="1194695.A0A5A7T9G9"/>
<evidence type="ECO:0000313" key="3">
    <source>
        <dbReference type="Proteomes" id="UP000321393"/>
    </source>
</evidence>
<dbReference type="CDD" id="cd09272">
    <property type="entry name" value="RNase_HI_RT_Ty1"/>
    <property type="match status" value="1"/>
</dbReference>
<dbReference type="Proteomes" id="UP000321393">
    <property type="component" value="Unassembled WGS sequence"/>
</dbReference>
<reference evidence="2 3" key="1">
    <citation type="submission" date="2019-08" db="EMBL/GenBank/DDBJ databases">
        <title>Draft genome sequences of two oriental melons (Cucumis melo L. var makuwa).</title>
        <authorList>
            <person name="Kwon S.-Y."/>
        </authorList>
    </citation>
    <scope>NUCLEOTIDE SEQUENCE [LARGE SCALE GENOMIC DNA]</scope>
    <source>
        <strain evidence="3">cv. SW 3</strain>
        <tissue evidence="2">Leaf</tissue>
    </source>
</reference>
<proteinExistence type="predicted"/>
<organism evidence="2 3">
    <name type="scientific">Cucumis melo var. makuwa</name>
    <name type="common">Oriental melon</name>
    <dbReference type="NCBI Taxonomy" id="1194695"/>
    <lineage>
        <taxon>Eukaryota</taxon>
        <taxon>Viridiplantae</taxon>
        <taxon>Streptophyta</taxon>
        <taxon>Embryophyta</taxon>
        <taxon>Tracheophyta</taxon>
        <taxon>Spermatophyta</taxon>
        <taxon>Magnoliopsida</taxon>
        <taxon>eudicotyledons</taxon>
        <taxon>Gunneridae</taxon>
        <taxon>Pentapetalae</taxon>
        <taxon>rosids</taxon>
        <taxon>fabids</taxon>
        <taxon>Cucurbitales</taxon>
        <taxon>Cucurbitaceae</taxon>
        <taxon>Benincaseae</taxon>
        <taxon>Cucumis</taxon>
    </lineage>
</organism>
<comment type="caution">
    <text evidence="2">The sequence shown here is derived from an EMBL/GenBank/DDBJ whole genome shotgun (WGS) entry which is preliminary data.</text>
</comment>
<dbReference type="AlphaFoldDB" id="A0A5A7T9G9"/>
<feature type="region of interest" description="Disordered" evidence="1">
    <location>
        <begin position="56"/>
        <end position="81"/>
    </location>
</feature>
<evidence type="ECO:0000256" key="1">
    <source>
        <dbReference type="SAM" id="MobiDB-lite"/>
    </source>
</evidence>
<accession>A0A5A7T9G9</accession>
<sequence length="356" mass="40358">MPVALPSVASLSTQNATSSFVKVSDPLSFQRVRLEPPTFVEALPFVSSSLLPRVPSDGAQPSPSHFLKPRTKPEPTQGISSSQPSHTCFSLAHRCLTHLVFCHFCLIIIQQVPLEFDSPFCLGGFIGLRFKQGFLAISRLLIELRLLAELRLLTDYALKWNLYLTSTVSYGITTRYVSFGITILICVKVKFEVDQRGARRIRKCHMERALVKELPKVPCREKGKEGKAYSNPRRDYWTIVKNILKYLRRRKDYILMYDTKDLIRTGYTDSDFHTDKDFRKSTSGSIFTLNEEAVLWRSVKQTCIAYSTMEAKYLAACEPTKEAMCCTSREPEAINGKSISNASTILSEKLYILVTL</sequence>
<dbReference type="PANTHER" id="PTHR11439">
    <property type="entry name" value="GAG-POL-RELATED RETROTRANSPOSON"/>
    <property type="match status" value="1"/>
</dbReference>
<protein>
    <submittedName>
        <fullName evidence="2">Gag/pol protein</fullName>
    </submittedName>
</protein>
<name>A0A5A7T9G9_CUCMM</name>